<dbReference type="OrthoDB" id="45365at2759"/>
<dbReference type="InterPro" id="IPR011333">
    <property type="entry name" value="SKP1/BTB/POZ_sf"/>
</dbReference>
<sequence>MSVIPRFEKEFVLKHVFKDVPSFKEEVQYFSKWEDHFNVNWFMCLERHSDHLMLCVHCRPLAPPTKWSIQTKLELKFIGRNQKHFIVPMDSYYERDGGVGSRFLGCEGMEKEYVVDGNLTVEAKVTIVETTGLGKEKIRGFDESQKDISDVILVVSDTKFYLSKMYLAAQSSFFKSLFFGNSPDSVFSNAILTDSPLESKKPEVTLEGVDSNDVHYFMEVLYGESAIDDGNVEGVLLLADKYDAPTVKRRCVEFLLEKSKKPLKTKQLLANRYHLENWNFTCAISNANTKTKQFKLKHAFKDVTSFEEGVYNRSKREDHFNVKWSMSVKRFNNHLTFFVYCEPLGPSDKWSIQTIAEVKVVGRNQNDTIKTIDHFHERKGGLGFDILEWEEMENEYLVDGNLTVEAKVTIIETTGLGKEKIRIFDESQKDVSDVILVVRDTKFYVSKSFLAAESIFFKAILSENSSESKESKVTLDGVDPNDFHYFLEVLYGETSIDDSTVEGILMTAVKYSTPIVFRKCEEFLLNSSEMIPRKKLKLSVKYDLEELKNKCMSEAKIKSILSHGVYGIGLSIMS</sequence>
<dbReference type="Proteomes" id="UP000230233">
    <property type="component" value="Chromosome V"/>
</dbReference>
<name>A0A2G5TU09_9PELO</name>
<accession>A0A2G5TU09</accession>
<evidence type="ECO:0000313" key="3">
    <source>
        <dbReference type="Proteomes" id="UP000230233"/>
    </source>
</evidence>
<dbReference type="PROSITE" id="PS50097">
    <property type="entry name" value="BTB"/>
    <property type="match status" value="2"/>
</dbReference>
<keyword evidence="3" id="KW-1185">Reference proteome</keyword>
<feature type="domain" description="BTB" evidence="1">
    <location>
        <begin position="432"/>
        <end position="491"/>
    </location>
</feature>
<dbReference type="Pfam" id="PF00917">
    <property type="entry name" value="MATH"/>
    <property type="match status" value="2"/>
</dbReference>
<reference evidence="3" key="1">
    <citation type="submission" date="2017-10" db="EMBL/GenBank/DDBJ databases">
        <title>Rapid genome shrinkage in a self-fertile nematode reveals novel sperm competition proteins.</title>
        <authorList>
            <person name="Yin D."/>
            <person name="Schwarz E.M."/>
            <person name="Thomas C.G."/>
            <person name="Felde R.L."/>
            <person name="Korf I.F."/>
            <person name="Cutter A.D."/>
            <person name="Schartner C.M."/>
            <person name="Ralston E.J."/>
            <person name="Meyer B.J."/>
            <person name="Haag E.S."/>
        </authorList>
    </citation>
    <scope>NUCLEOTIDE SEQUENCE [LARGE SCALE GENOMIC DNA]</scope>
    <source>
        <strain evidence="3">JU1422</strain>
    </source>
</reference>
<dbReference type="InterPro" id="IPR008974">
    <property type="entry name" value="TRAF-like"/>
</dbReference>
<dbReference type="SUPFAM" id="SSF49599">
    <property type="entry name" value="TRAF domain-like"/>
    <property type="match status" value="2"/>
</dbReference>
<evidence type="ECO:0000313" key="2">
    <source>
        <dbReference type="EMBL" id="PIC30718.1"/>
    </source>
</evidence>
<dbReference type="Pfam" id="PF00651">
    <property type="entry name" value="BTB"/>
    <property type="match status" value="2"/>
</dbReference>
<dbReference type="PANTHER" id="PTHR22743">
    <property type="entry name" value="MEPRIN/TRAF-LIKE MATH FAMILY-C.ELEGANS"/>
    <property type="match status" value="1"/>
</dbReference>
<comment type="caution">
    <text evidence="2">The sequence shown here is derived from an EMBL/GenBank/DDBJ whole genome shotgun (WGS) entry which is preliminary data.</text>
</comment>
<dbReference type="Gene3D" id="2.60.210.10">
    <property type="entry name" value="Apoptosis, Tumor Necrosis Factor Receptor Associated Protein 2, Chain A"/>
    <property type="match status" value="2"/>
</dbReference>
<dbReference type="PANTHER" id="PTHR22743:SF165">
    <property type="entry name" value="BTB AND MATH DOMAIN CONTAINING-RELATED"/>
    <property type="match status" value="1"/>
</dbReference>
<dbReference type="InterPro" id="IPR052664">
    <property type="entry name" value="BTB-MATH_domain_protein"/>
</dbReference>
<dbReference type="SMART" id="SM00225">
    <property type="entry name" value="BTB"/>
    <property type="match status" value="2"/>
</dbReference>
<dbReference type="InterPro" id="IPR000210">
    <property type="entry name" value="BTB/POZ_dom"/>
</dbReference>
<dbReference type="Gene3D" id="3.30.710.10">
    <property type="entry name" value="Potassium Channel Kv1.1, Chain A"/>
    <property type="match status" value="2"/>
</dbReference>
<dbReference type="SUPFAM" id="SSF54695">
    <property type="entry name" value="POZ domain"/>
    <property type="match status" value="2"/>
</dbReference>
<dbReference type="AlphaFoldDB" id="A0A2G5TU09"/>
<feature type="domain" description="BTB" evidence="1">
    <location>
        <begin position="149"/>
        <end position="222"/>
    </location>
</feature>
<gene>
    <name evidence="2" type="primary">Cnig_chr_V.g21867</name>
    <name evidence="2" type="ORF">B9Z55_021867</name>
</gene>
<dbReference type="CDD" id="cd00121">
    <property type="entry name" value="MATH"/>
    <property type="match status" value="2"/>
</dbReference>
<dbReference type="InterPro" id="IPR002083">
    <property type="entry name" value="MATH/TRAF_dom"/>
</dbReference>
<evidence type="ECO:0000259" key="1">
    <source>
        <dbReference type="PROSITE" id="PS50097"/>
    </source>
</evidence>
<dbReference type="SMART" id="SM00061">
    <property type="entry name" value="MATH"/>
    <property type="match status" value="2"/>
</dbReference>
<organism evidence="2 3">
    <name type="scientific">Caenorhabditis nigoni</name>
    <dbReference type="NCBI Taxonomy" id="1611254"/>
    <lineage>
        <taxon>Eukaryota</taxon>
        <taxon>Metazoa</taxon>
        <taxon>Ecdysozoa</taxon>
        <taxon>Nematoda</taxon>
        <taxon>Chromadorea</taxon>
        <taxon>Rhabditida</taxon>
        <taxon>Rhabditina</taxon>
        <taxon>Rhabditomorpha</taxon>
        <taxon>Rhabditoidea</taxon>
        <taxon>Rhabditidae</taxon>
        <taxon>Peloderinae</taxon>
        <taxon>Caenorhabditis</taxon>
    </lineage>
</organism>
<dbReference type="CDD" id="cd18186">
    <property type="entry name" value="BTB_POZ_ZBTB_KLHL-like"/>
    <property type="match status" value="2"/>
</dbReference>
<proteinExistence type="predicted"/>
<protein>
    <recommendedName>
        <fullName evidence="1">BTB domain-containing protein</fullName>
    </recommendedName>
</protein>
<dbReference type="EMBL" id="PDUG01000005">
    <property type="protein sequence ID" value="PIC30718.1"/>
    <property type="molecule type" value="Genomic_DNA"/>
</dbReference>